<feature type="compositionally biased region" description="Polar residues" evidence="5">
    <location>
        <begin position="185"/>
        <end position="196"/>
    </location>
</feature>
<sequence>MKTRKIMVCLSVATLFISPGVAMAEGLVKEPVKKTEQSEENSLNTVETNSTEEVITNPNVKVDPVVPETTVNEVSPISPVTNESINLPSKENITQMMKEEKGTYGTSAWKLDKNGVLHIYSGELPETMSASPWITLRSNINKVSLEGSISVSENSKQAFLELFQGLRVDKLDRLKVKNDLPVPTTALTDDSNGQINQAKKSKKNHSNKAQKVTADVSSKKEGKNKVASKVPHLSNREASAEIVANSREQEEVTVSAPRAVEGIEVQETTTVIKQGEEWDPRANIISAYYPKDPIDPIDPSNPTETELEDVTSKVLITDQNGKEITKTKWEEPGDFVITYSYKDIKEEVVLTVRARTVDINVLTKAPIKPGNEWTPGDNLGDCPNEDGENVSDQVRVKEVFYEDDIYVDTVNTSVPGVYTVVYEYSDEYITVEKSTKVTVDFYEVKLSSISTPEKEPLKFGSEWDPADNFGDGTDKMGKDIDFYEDGVTYTISYNQKKVDTVDTTKPGVYNVTYAHQGKKSPVAKVIVDVRRVELVVVDSQIGMGEDWDPIDNIVSCTDKEGVYVNPKNVKSTGTVDTTKPGVYPVKYTYDGVSQTAKVTVTEQLDGNWGTSTWYVRDKVLHIGAKGKHQAFPNATGTSPWAVHNKRISKVVFDGQVAANESLKGLFSGLDNVVSIEGLEYLDTTNTTDMSSMFNGCRSLTTLNNFSYLYTGKVTNMNSMFNGTSSLKEIDLSNFHTEEVTDMGSMFSGNTNLASLDLSEFDTSKVNRSVGMFSNTNLATVDFGKSFKVKEDPKLGKPARQQGGIDYWISATAPKAGANEPIYTVKEMNSGLIAGTKKDKFQGALEPVINAHDIELYSGEKWDKKDNFDNATDYRGNKLALTSLKFEGKVDTKVPGEYPISYSYGDAQKEAAVTKEVTVTVKENQAALVVMDSDLIVGDAWKAEDNINLEKSVDKEGNALQTMDNVKVEGTVNTNKAGTYTIKYSHPDLVKTETVKVVVKADQTAINIHNSDLYVGSKWKAEDNFDSAVDRKGNKVPFEEVEVKGDDKVDTNKVGEYKVSYTYEDKTDVAVIKVKEKENKTALHVHDSTLIIGEANPWKPIDNFDGCSDKDGNRVSFDDVTVIGKVNVKEADVYEVTYSYGDVSEIVRVTVKEKEYPIEINVHDSTVFVGSNWEAEQNFDSCYDLHGVEVEYDQMRVNSKVDIETPGVYKVKYSYGGTSKEASVTVAERIDKSEINVHDSKINIGDDWYPKQNFDSAIDKDGKKVSFDKMTVEGTVDTEKKGTYEVKYSYENETNAAYISVGAKDPVTDPKDPDKDPDKDPNKDPNKDPKKDEDKDPKDNKKPDDTSNSNAKNNNGNTNNPNGNNGTTNPGTGGAADQNQTPLEKLASGLPQTGELKNYSFGILGGLISSVTGYLFYKKRK</sequence>
<dbReference type="Gene3D" id="3.80.10.10">
    <property type="entry name" value="Ribonuclease Inhibitor"/>
    <property type="match status" value="1"/>
</dbReference>
<feature type="region of interest" description="Disordered" evidence="5">
    <location>
        <begin position="183"/>
        <end position="236"/>
    </location>
</feature>
<organism evidence="9 10">
    <name type="scientific">Vagococcus hydrophili</name>
    <dbReference type="NCBI Taxonomy" id="2714947"/>
    <lineage>
        <taxon>Bacteria</taxon>
        <taxon>Bacillati</taxon>
        <taxon>Bacillota</taxon>
        <taxon>Bacilli</taxon>
        <taxon>Lactobacillales</taxon>
        <taxon>Enterococcaceae</taxon>
        <taxon>Vagococcus</taxon>
    </lineage>
</organism>
<feature type="compositionally biased region" description="Low complexity" evidence="5">
    <location>
        <begin position="1352"/>
        <end position="1369"/>
    </location>
</feature>
<feature type="signal peptide" evidence="7">
    <location>
        <begin position="1"/>
        <end position="24"/>
    </location>
</feature>
<keyword evidence="1" id="KW-0134">Cell wall</keyword>
<evidence type="ECO:0000256" key="2">
    <source>
        <dbReference type="ARBA" id="ARBA00022525"/>
    </source>
</evidence>
<reference evidence="9 10" key="1">
    <citation type="submission" date="2020-03" db="EMBL/GenBank/DDBJ databases">
        <title>Vagococcus sp. nov., isolated from beetles.</title>
        <authorList>
            <person name="Hyun D.-W."/>
            <person name="Bae J.-W."/>
        </authorList>
    </citation>
    <scope>NUCLEOTIDE SEQUENCE [LARGE SCALE GENOMIC DNA]</scope>
    <source>
        <strain evidence="9 10">HDW17B</strain>
    </source>
</reference>
<evidence type="ECO:0000313" key="9">
    <source>
        <dbReference type="EMBL" id="QIL48501.1"/>
    </source>
</evidence>
<evidence type="ECO:0000256" key="6">
    <source>
        <dbReference type="SAM" id="Phobius"/>
    </source>
</evidence>
<dbReference type="Proteomes" id="UP000501747">
    <property type="component" value="Chromosome"/>
</dbReference>
<keyword evidence="3 7" id="KW-0732">Signal</keyword>
<keyword evidence="6" id="KW-0472">Membrane</keyword>
<dbReference type="NCBIfam" id="TIGR01167">
    <property type="entry name" value="LPXTG_anchor"/>
    <property type="match status" value="1"/>
</dbReference>
<evidence type="ECO:0000313" key="10">
    <source>
        <dbReference type="Proteomes" id="UP000501747"/>
    </source>
</evidence>
<dbReference type="NCBIfam" id="TIGR02167">
    <property type="entry name" value="Liste_lipo_26"/>
    <property type="match status" value="3"/>
</dbReference>
<dbReference type="InterPro" id="IPR013783">
    <property type="entry name" value="Ig-like_fold"/>
</dbReference>
<dbReference type="InterPro" id="IPR011889">
    <property type="entry name" value="Liste_lipo_26"/>
</dbReference>
<dbReference type="InterPro" id="IPR019931">
    <property type="entry name" value="LPXTG_anchor"/>
</dbReference>
<dbReference type="Gene3D" id="2.60.40.10">
    <property type="entry name" value="Immunoglobulins"/>
    <property type="match status" value="8"/>
</dbReference>
<evidence type="ECO:0000256" key="4">
    <source>
        <dbReference type="ARBA" id="ARBA00023088"/>
    </source>
</evidence>
<evidence type="ECO:0000256" key="3">
    <source>
        <dbReference type="ARBA" id="ARBA00022729"/>
    </source>
</evidence>
<evidence type="ECO:0000256" key="5">
    <source>
        <dbReference type="SAM" id="MobiDB-lite"/>
    </source>
</evidence>
<feature type="compositionally biased region" description="Basic residues" evidence="5">
    <location>
        <begin position="199"/>
        <end position="208"/>
    </location>
</feature>
<accession>A0A6G8ATT9</accession>
<dbReference type="InterPro" id="IPR022038">
    <property type="entry name" value="Ig-like_bact"/>
</dbReference>
<evidence type="ECO:0000259" key="8">
    <source>
        <dbReference type="PROSITE" id="PS50847"/>
    </source>
</evidence>
<feature type="domain" description="Gram-positive cocci surface proteins LPxTG" evidence="8">
    <location>
        <begin position="1389"/>
        <end position="1420"/>
    </location>
</feature>
<dbReference type="InterPro" id="IPR005046">
    <property type="entry name" value="DUF285"/>
</dbReference>
<keyword evidence="4" id="KW-0572">Peptidoglycan-anchor</keyword>
<keyword evidence="6" id="KW-1133">Transmembrane helix</keyword>
<evidence type="ECO:0000256" key="7">
    <source>
        <dbReference type="SAM" id="SignalP"/>
    </source>
</evidence>
<protein>
    <submittedName>
        <fullName evidence="9">BspA family leucine-rich repeat surface protein</fullName>
    </submittedName>
</protein>
<feature type="compositionally biased region" description="Basic and acidic residues" evidence="5">
    <location>
        <begin position="1305"/>
        <end position="1344"/>
    </location>
</feature>
<dbReference type="Pfam" id="PF03382">
    <property type="entry name" value="DUF285"/>
    <property type="match status" value="1"/>
</dbReference>
<keyword evidence="2" id="KW-0964">Secreted</keyword>
<gene>
    <name evidence="9" type="ORF">G7082_08310</name>
</gene>
<dbReference type="PROSITE" id="PS50847">
    <property type="entry name" value="GRAM_POS_ANCHORING"/>
    <property type="match status" value="1"/>
</dbReference>
<dbReference type="SUPFAM" id="SSF52058">
    <property type="entry name" value="L domain-like"/>
    <property type="match status" value="1"/>
</dbReference>
<feature type="region of interest" description="Disordered" evidence="5">
    <location>
        <begin position="1298"/>
        <end position="1388"/>
    </location>
</feature>
<dbReference type="Pfam" id="PF00746">
    <property type="entry name" value="Gram_pos_anchor"/>
    <property type="match status" value="1"/>
</dbReference>
<keyword evidence="10" id="KW-1185">Reference proteome</keyword>
<dbReference type="Pfam" id="PF07523">
    <property type="entry name" value="Big_3"/>
    <property type="match status" value="8"/>
</dbReference>
<feature type="chain" id="PRO_5026270766" evidence="7">
    <location>
        <begin position="25"/>
        <end position="1420"/>
    </location>
</feature>
<dbReference type="InterPro" id="IPR032675">
    <property type="entry name" value="LRR_dom_sf"/>
</dbReference>
<evidence type="ECO:0000256" key="1">
    <source>
        <dbReference type="ARBA" id="ARBA00022512"/>
    </source>
</evidence>
<feature type="transmembrane region" description="Helical" evidence="6">
    <location>
        <begin position="1398"/>
        <end position="1416"/>
    </location>
</feature>
<dbReference type="KEGG" id="vhy:G7082_08310"/>
<keyword evidence="6" id="KW-0812">Transmembrane</keyword>
<dbReference type="EMBL" id="CP049887">
    <property type="protein sequence ID" value="QIL48501.1"/>
    <property type="molecule type" value="Genomic_DNA"/>
</dbReference>
<dbReference type="RefSeq" id="WP_166034644.1">
    <property type="nucleotide sequence ID" value="NZ_CP049887.1"/>
</dbReference>
<name>A0A6G8ATT9_9ENTE</name>
<proteinExistence type="predicted"/>